<name>C3KC51_PSEFS</name>
<dbReference type="EMBL" id="AM181176">
    <property type="protein sequence ID" value="CAY49447.1"/>
    <property type="molecule type" value="Genomic_DNA"/>
</dbReference>
<dbReference type="Pfam" id="PF02668">
    <property type="entry name" value="TauD"/>
    <property type="match status" value="1"/>
</dbReference>
<evidence type="ECO:0000256" key="1">
    <source>
        <dbReference type="ARBA" id="ARBA00001954"/>
    </source>
</evidence>
<accession>C3KC51</accession>
<sequence length="355" mass="39527">MIKVDACMPIVPPAPRTLGSARRKAMNVAPQQLVSERLLSPDHALPLVIEPAVSGVDLVAWATREREALERKLLQYGALLFRGFGVASVEQFDHVIAALSPGALEYMFRASPRTRVGGNIYTSTDYPADQMIFPHNEHSYSPRFPLRLFFYCQLPSETGGETPIGSTRAVKARISADIEARFREKGVLYVRNYGDGFGLPWQSVFQSADRSEVEAYCASVGIEVEWKENNRLRTRQRGPAVVRHPRTGEEVWFNHATFFHISTLPPAIRDSLQGNFNDLDLPTNTFYGDGTPIEPEVLASLRAAYLDSLVRFSWQQGDVLFIDNMLAVHGREPFTGKRAIMTGMAEALLSADVAV</sequence>
<reference evidence="6" key="1">
    <citation type="journal article" date="2009" name="Genome Biol.">
        <title>Genomic and genetic analyses of diversity and plant interactions of Pseudomonas fluorescens.</title>
        <authorList>
            <person name="Silby M.W."/>
            <person name="Cerdeno-Tarraga A.M."/>
            <person name="Vernikos G.S."/>
            <person name="Giddens S.R."/>
            <person name="Jackson R.W."/>
            <person name="Preston G.M."/>
            <person name="Zhang X.X."/>
            <person name="Moon C.D."/>
            <person name="Gehrig S.M."/>
            <person name="Godfrey S.A."/>
            <person name="Knight C.G."/>
            <person name="Malone J.G."/>
            <person name="Robinson Z."/>
            <person name="Spiers A.J."/>
            <person name="Harris S."/>
            <person name="Challis G.L."/>
            <person name="Yaxley A.M."/>
            <person name="Harris D."/>
            <person name="Seeger K."/>
            <person name="Murphy L."/>
            <person name="Rutter S."/>
            <person name="Squares R."/>
            <person name="Quail M.A."/>
            <person name="Saunders E."/>
            <person name="Mavromatis K."/>
            <person name="Brettin T.S."/>
            <person name="Bentley S.D."/>
            <person name="Hothersall J."/>
            <person name="Stephens E."/>
            <person name="Thomas C.M."/>
            <person name="Parkhill J."/>
            <person name="Levy S.B."/>
            <person name="Rainey P.B."/>
            <person name="Thomson N.R."/>
        </authorList>
    </citation>
    <scope>NUCLEOTIDE SEQUENCE [LARGE SCALE GENOMIC DNA]</scope>
    <source>
        <strain evidence="6">SBW25</strain>
    </source>
</reference>
<protein>
    <submittedName>
        <fullName evidence="5 6">SyrP-like protein</fullName>
    </submittedName>
</protein>
<dbReference type="eggNOG" id="COG2175">
    <property type="taxonomic scope" value="Bacteria"/>
</dbReference>
<evidence type="ECO:0000313" key="5">
    <source>
        <dbReference type="EMBL" id="CAI2797437.1"/>
    </source>
</evidence>
<dbReference type="GO" id="GO:0017000">
    <property type="term" value="P:antibiotic biosynthetic process"/>
    <property type="evidence" value="ECO:0007669"/>
    <property type="project" value="UniProtKB-KW"/>
</dbReference>
<evidence type="ECO:0000259" key="4">
    <source>
        <dbReference type="Pfam" id="PF02668"/>
    </source>
</evidence>
<dbReference type="Gene3D" id="3.60.130.10">
    <property type="entry name" value="Clavaminate synthase-like"/>
    <property type="match status" value="1"/>
</dbReference>
<dbReference type="EMBL" id="OV986001">
    <property type="protein sequence ID" value="CAI2797437.1"/>
    <property type="molecule type" value="Genomic_DNA"/>
</dbReference>
<dbReference type="HOGENOM" id="CLU_044153_0_0_6"/>
<evidence type="ECO:0000256" key="3">
    <source>
        <dbReference type="ARBA" id="ARBA00023194"/>
    </source>
</evidence>
<comment type="cofactor">
    <cofactor evidence="1">
        <name>Fe(2+)</name>
        <dbReference type="ChEBI" id="CHEBI:29033"/>
    </cofactor>
</comment>
<dbReference type="InterPro" id="IPR042098">
    <property type="entry name" value="TauD-like_sf"/>
</dbReference>
<dbReference type="PANTHER" id="PTHR10696">
    <property type="entry name" value="GAMMA-BUTYROBETAINE HYDROXYLASE-RELATED"/>
    <property type="match status" value="1"/>
</dbReference>
<dbReference type="GO" id="GO:0016706">
    <property type="term" value="F:2-oxoglutarate-dependent dioxygenase activity"/>
    <property type="evidence" value="ECO:0007669"/>
    <property type="project" value="UniProtKB-ARBA"/>
</dbReference>
<keyword evidence="3" id="KW-0045">Antibiotic biosynthesis</keyword>
<organism evidence="6">
    <name type="scientific">Pseudomonas fluorescens (strain SBW25)</name>
    <dbReference type="NCBI Taxonomy" id="216595"/>
    <lineage>
        <taxon>Bacteria</taxon>
        <taxon>Pseudomonadati</taxon>
        <taxon>Pseudomonadota</taxon>
        <taxon>Gammaproteobacteria</taxon>
        <taxon>Pseudomonadales</taxon>
        <taxon>Pseudomonadaceae</taxon>
        <taxon>Pseudomonas</taxon>
    </lineage>
</organism>
<dbReference type="PANTHER" id="PTHR10696:SF56">
    <property type="entry name" value="TAUD_TFDA-LIKE DOMAIN-CONTAINING PROTEIN"/>
    <property type="match status" value="1"/>
</dbReference>
<feature type="domain" description="TauD/TfdA-like" evidence="4">
    <location>
        <begin position="51"/>
        <end position="343"/>
    </location>
</feature>
<dbReference type="InterPro" id="IPR050411">
    <property type="entry name" value="AlphaKG_dependent_hydroxylases"/>
</dbReference>
<dbReference type="Proteomes" id="UP001152918">
    <property type="component" value="Chromosome"/>
</dbReference>
<gene>
    <name evidence="6" type="ordered locus">PFLU_3221</name>
</gene>
<dbReference type="InterPro" id="IPR003819">
    <property type="entry name" value="TauD/TfdA-like"/>
</dbReference>
<reference evidence="5" key="2">
    <citation type="submission" date="2023-10" db="EMBL/GenBank/DDBJ databases">
        <authorList>
            <person name="Fortmann-Grote C."/>
        </authorList>
    </citation>
    <scope>NUCLEOTIDE SEQUENCE</scope>
    <source>
        <strain evidence="5">SBW25</strain>
    </source>
</reference>
<dbReference type="KEGG" id="pfs:PFLU_3221"/>
<evidence type="ECO:0000313" key="6">
    <source>
        <dbReference type="EMBL" id="CAY49447.1"/>
    </source>
</evidence>
<keyword evidence="2" id="KW-0560">Oxidoreductase</keyword>
<proteinExistence type="predicted"/>
<evidence type="ECO:0000256" key="2">
    <source>
        <dbReference type="ARBA" id="ARBA00023002"/>
    </source>
</evidence>
<dbReference type="SUPFAM" id="SSF51197">
    <property type="entry name" value="Clavaminate synthase-like"/>
    <property type="match status" value="1"/>
</dbReference>
<dbReference type="AlphaFoldDB" id="C3KC51"/>